<dbReference type="EMBL" id="JAHHGM010000003">
    <property type="protein sequence ID" value="MBT2988097.1"/>
    <property type="molecule type" value="Genomic_DNA"/>
</dbReference>
<comment type="caution">
    <text evidence="2">The sequence shown here is derived from an EMBL/GenBank/DDBJ whole genome shotgun (WGS) entry which is preliminary data.</text>
</comment>
<protein>
    <submittedName>
        <fullName evidence="2">Monovalent cation/H(+) antiporter subunit G</fullName>
    </submittedName>
</protein>
<feature type="transmembrane region" description="Helical" evidence="1">
    <location>
        <begin position="36"/>
        <end position="56"/>
    </location>
</feature>
<feature type="transmembrane region" description="Helical" evidence="1">
    <location>
        <begin position="6"/>
        <end position="24"/>
    </location>
</feature>
<dbReference type="PANTHER" id="PTHR34703:SF1">
    <property type="entry name" value="ANTIPORTER SUBUNIT MNHG2-RELATED"/>
    <property type="match status" value="1"/>
</dbReference>
<dbReference type="Proteomes" id="UP000770889">
    <property type="component" value="Unassembled WGS sequence"/>
</dbReference>
<organism evidence="2 3">
    <name type="scientific">Candidatus Thiodiazotropha taylori</name>
    <dbReference type="NCBI Taxonomy" id="2792791"/>
    <lineage>
        <taxon>Bacteria</taxon>
        <taxon>Pseudomonadati</taxon>
        <taxon>Pseudomonadota</taxon>
        <taxon>Gammaproteobacteria</taxon>
        <taxon>Chromatiales</taxon>
        <taxon>Sedimenticolaceae</taxon>
        <taxon>Candidatus Thiodiazotropha</taxon>
    </lineage>
</organism>
<dbReference type="Pfam" id="PF03334">
    <property type="entry name" value="PhaG_MnhG_YufB"/>
    <property type="match status" value="1"/>
</dbReference>
<dbReference type="AlphaFoldDB" id="A0A944QSJ5"/>
<dbReference type="PANTHER" id="PTHR34703">
    <property type="entry name" value="ANTIPORTER SUBUNIT MNHG2-RELATED"/>
    <property type="match status" value="1"/>
</dbReference>
<dbReference type="GO" id="GO:0015385">
    <property type="term" value="F:sodium:proton antiporter activity"/>
    <property type="evidence" value="ECO:0007669"/>
    <property type="project" value="TreeGrafter"/>
</dbReference>
<reference evidence="2 3" key="1">
    <citation type="submission" date="2021-05" db="EMBL/GenBank/DDBJ databases">
        <title>Genetic and Functional Diversity in Clade A Lucinid endosymbionts from the Bahamas.</title>
        <authorList>
            <person name="Giani N.M."/>
            <person name="Engel A.S."/>
            <person name="Campbell B.J."/>
        </authorList>
    </citation>
    <scope>NUCLEOTIDE SEQUENCE [LARGE SCALE GENOMIC DNA]</scope>
    <source>
        <strain evidence="2">LUC16012Gg_MoonRockCtena</strain>
    </source>
</reference>
<evidence type="ECO:0000313" key="2">
    <source>
        <dbReference type="EMBL" id="MBT2988097.1"/>
    </source>
</evidence>
<keyword evidence="1" id="KW-0812">Transmembrane</keyword>
<keyword evidence="1" id="KW-0472">Membrane</keyword>
<accession>A0A944QSJ5</accession>
<sequence>MRLLADLILLIGAAFTLLGALGLVRMPDVYNRIQAGTKAVTLGALSLLLGIGLLYPQWWSKLLIIALMILVTNPIGSSTIARALLTAGVKPWKKTEQATSVEERQ</sequence>
<feature type="transmembrane region" description="Helical" evidence="1">
    <location>
        <begin position="62"/>
        <end position="85"/>
    </location>
</feature>
<keyword evidence="1" id="KW-1133">Transmembrane helix</keyword>
<gene>
    <name evidence="2" type="primary">mnhG</name>
    <name evidence="2" type="ORF">KME65_03955</name>
</gene>
<name>A0A944QSJ5_9GAMM</name>
<proteinExistence type="predicted"/>
<dbReference type="NCBIfam" id="NF009314">
    <property type="entry name" value="PRK12674.1-2"/>
    <property type="match status" value="1"/>
</dbReference>
<evidence type="ECO:0000313" key="3">
    <source>
        <dbReference type="Proteomes" id="UP000770889"/>
    </source>
</evidence>
<dbReference type="NCBIfam" id="TIGR01300">
    <property type="entry name" value="CPA3_mnhG_phaG"/>
    <property type="match status" value="1"/>
</dbReference>
<dbReference type="InterPro" id="IPR005133">
    <property type="entry name" value="PhaG_MnhG_YufB"/>
</dbReference>
<evidence type="ECO:0000256" key="1">
    <source>
        <dbReference type="SAM" id="Phobius"/>
    </source>
</evidence>